<keyword evidence="3 6" id="KW-0812">Transmembrane</keyword>
<dbReference type="GO" id="GO:0015658">
    <property type="term" value="F:branched-chain amino acid transmembrane transporter activity"/>
    <property type="evidence" value="ECO:0007669"/>
    <property type="project" value="InterPro"/>
</dbReference>
<accession>A0A919CRN5</accession>
<dbReference type="InterPro" id="IPR043428">
    <property type="entry name" value="LivM-like"/>
</dbReference>
<feature type="transmembrane region" description="Helical" evidence="6">
    <location>
        <begin position="118"/>
        <end position="138"/>
    </location>
</feature>
<reference evidence="7" key="1">
    <citation type="journal article" date="2014" name="Int. J. Syst. Evol. Microbiol.">
        <title>Complete genome sequence of Corynebacterium casei LMG S-19264T (=DSM 44701T), isolated from a smear-ripened cheese.</title>
        <authorList>
            <consortium name="US DOE Joint Genome Institute (JGI-PGF)"/>
            <person name="Walter F."/>
            <person name="Albersmeier A."/>
            <person name="Kalinowski J."/>
            <person name="Ruckert C."/>
        </authorList>
    </citation>
    <scope>NUCLEOTIDE SEQUENCE</scope>
    <source>
        <strain evidence="7">KCTC 42651</strain>
    </source>
</reference>
<keyword evidence="4 6" id="KW-1133">Transmembrane helix</keyword>
<evidence type="ECO:0000256" key="5">
    <source>
        <dbReference type="ARBA" id="ARBA00023136"/>
    </source>
</evidence>
<sequence length="324" mass="33934">MRPLFAKPISAKQATLLVLLLLIAVAPAFFPSNFYYRVGTLIFINGLAVTGLVVLIGYAGQISLGHAGFAGLGAYACALGPVHLGLPPALSLVLGAVLSGLLAWLVGRPILRLKGHYLAIATLGFGVLVSMVLANEAWLTGGPDGMAVADLGLRGLLKSAGIKVGNAELWYWLAGLILLAGAWLALNLKDSPSGRALRSLHDSEVAARTVGVDVARYKLSAFVISAVYASVSGSLLALTNRFVTPDIANFLHSIELVTMTVLGGAGTVIGAATGALLLTALPQVLTALQEYEHIVFGLIMMLVMIFLPDGLLPSLHRLLRRRVS</sequence>
<feature type="transmembrane region" description="Helical" evidence="6">
    <location>
        <begin position="169"/>
        <end position="188"/>
    </location>
</feature>
<dbReference type="CDD" id="cd06581">
    <property type="entry name" value="TM_PBP1_LivM_like"/>
    <property type="match status" value="1"/>
</dbReference>
<proteinExistence type="predicted"/>
<dbReference type="InterPro" id="IPR001851">
    <property type="entry name" value="ABC_transp_permease"/>
</dbReference>
<dbReference type="RefSeq" id="WP_189993933.1">
    <property type="nucleotide sequence ID" value="NZ_BMZS01000011.1"/>
</dbReference>
<feature type="transmembrane region" description="Helical" evidence="6">
    <location>
        <begin position="89"/>
        <end position="106"/>
    </location>
</feature>
<evidence type="ECO:0000256" key="4">
    <source>
        <dbReference type="ARBA" id="ARBA00022989"/>
    </source>
</evidence>
<comment type="caution">
    <text evidence="7">The sequence shown here is derived from an EMBL/GenBank/DDBJ whole genome shotgun (WGS) entry which is preliminary data.</text>
</comment>
<keyword evidence="8" id="KW-1185">Reference proteome</keyword>
<feature type="transmembrane region" description="Helical" evidence="6">
    <location>
        <begin position="38"/>
        <end position="57"/>
    </location>
</feature>
<dbReference type="EMBL" id="BMZS01000011">
    <property type="protein sequence ID" value="GHD59951.1"/>
    <property type="molecule type" value="Genomic_DNA"/>
</dbReference>
<dbReference type="GO" id="GO:0005886">
    <property type="term" value="C:plasma membrane"/>
    <property type="evidence" value="ECO:0007669"/>
    <property type="project" value="UniProtKB-SubCell"/>
</dbReference>
<name>A0A919CRN5_9PROT</name>
<feature type="transmembrane region" description="Helical" evidence="6">
    <location>
        <begin position="256"/>
        <end position="281"/>
    </location>
</feature>
<dbReference type="Pfam" id="PF02653">
    <property type="entry name" value="BPD_transp_2"/>
    <property type="match status" value="1"/>
</dbReference>
<feature type="transmembrane region" description="Helical" evidence="6">
    <location>
        <begin position="293"/>
        <end position="312"/>
    </location>
</feature>
<evidence type="ECO:0000256" key="2">
    <source>
        <dbReference type="ARBA" id="ARBA00022475"/>
    </source>
</evidence>
<evidence type="ECO:0000256" key="6">
    <source>
        <dbReference type="SAM" id="Phobius"/>
    </source>
</evidence>
<evidence type="ECO:0000256" key="3">
    <source>
        <dbReference type="ARBA" id="ARBA00022692"/>
    </source>
</evidence>
<gene>
    <name evidence="7" type="ORF">GCM10017083_45320</name>
</gene>
<reference evidence="7" key="2">
    <citation type="submission" date="2020-09" db="EMBL/GenBank/DDBJ databases">
        <authorList>
            <person name="Sun Q."/>
            <person name="Kim S."/>
        </authorList>
    </citation>
    <scope>NUCLEOTIDE SEQUENCE</scope>
    <source>
        <strain evidence="7">KCTC 42651</strain>
    </source>
</reference>
<evidence type="ECO:0000313" key="8">
    <source>
        <dbReference type="Proteomes" id="UP000630353"/>
    </source>
</evidence>
<protein>
    <submittedName>
        <fullName evidence="7">ABC transporter permease</fullName>
    </submittedName>
</protein>
<dbReference type="PANTHER" id="PTHR30482">
    <property type="entry name" value="HIGH-AFFINITY BRANCHED-CHAIN AMINO ACID TRANSPORT SYSTEM PERMEASE"/>
    <property type="match status" value="1"/>
</dbReference>
<dbReference type="AlphaFoldDB" id="A0A919CRN5"/>
<evidence type="ECO:0000256" key="1">
    <source>
        <dbReference type="ARBA" id="ARBA00004651"/>
    </source>
</evidence>
<dbReference type="PANTHER" id="PTHR30482:SF18">
    <property type="entry name" value="BRANCHED AMINO ACID TRANSPORT SYSTEM PERMEASE"/>
    <property type="match status" value="1"/>
</dbReference>
<comment type="subcellular location">
    <subcellularLocation>
        <location evidence="1">Cell membrane</location>
        <topology evidence="1">Multi-pass membrane protein</topology>
    </subcellularLocation>
</comment>
<keyword evidence="5 6" id="KW-0472">Membrane</keyword>
<evidence type="ECO:0000313" key="7">
    <source>
        <dbReference type="EMBL" id="GHD59951.1"/>
    </source>
</evidence>
<organism evidence="7 8">
    <name type="scientific">Thalassobaculum fulvum</name>
    <dbReference type="NCBI Taxonomy" id="1633335"/>
    <lineage>
        <taxon>Bacteria</taxon>
        <taxon>Pseudomonadati</taxon>
        <taxon>Pseudomonadota</taxon>
        <taxon>Alphaproteobacteria</taxon>
        <taxon>Rhodospirillales</taxon>
        <taxon>Thalassobaculaceae</taxon>
        <taxon>Thalassobaculum</taxon>
    </lineage>
</organism>
<keyword evidence="2" id="KW-1003">Cell membrane</keyword>
<dbReference type="Proteomes" id="UP000630353">
    <property type="component" value="Unassembled WGS sequence"/>
</dbReference>